<comment type="caution">
    <text evidence="1">The sequence shown here is derived from an EMBL/GenBank/DDBJ whole genome shotgun (WGS) entry which is preliminary data.</text>
</comment>
<evidence type="ECO:0000313" key="2">
    <source>
        <dbReference type="Proteomes" id="UP000811545"/>
    </source>
</evidence>
<accession>A0A9E2BMK0</accession>
<organism evidence="1 2">
    <name type="scientific">Psychracetigena formicireducens</name>
    <dbReference type="NCBI Taxonomy" id="2986056"/>
    <lineage>
        <taxon>Bacteria</taxon>
        <taxon>Bacillati</taxon>
        <taxon>Candidatus Lithacetigenota</taxon>
        <taxon>Candidatus Psychracetigena</taxon>
    </lineage>
</organism>
<dbReference type="EMBL" id="QLTW01000157">
    <property type="protein sequence ID" value="MBT9145734.1"/>
    <property type="molecule type" value="Genomic_DNA"/>
</dbReference>
<reference evidence="1 2" key="1">
    <citation type="journal article" date="2021" name="bioRxiv">
        <title>Unique metabolic strategies in Hadean analogues reveal hints for primordial physiology.</title>
        <authorList>
            <person name="Nobu M.K."/>
            <person name="Nakai R."/>
            <person name="Tamazawa S."/>
            <person name="Mori H."/>
            <person name="Toyoda A."/>
            <person name="Ijiri A."/>
            <person name="Suzuki S."/>
            <person name="Kurokawa K."/>
            <person name="Kamagata Y."/>
            <person name="Tamaki H."/>
        </authorList>
    </citation>
    <scope>NUCLEOTIDE SEQUENCE [LARGE SCALE GENOMIC DNA]</scope>
    <source>
        <strain evidence="1">BS525</strain>
    </source>
</reference>
<name>A0A9E2BMK0_PSYF1</name>
<dbReference type="Proteomes" id="UP000811545">
    <property type="component" value="Unassembled WGS sequence"/>
</dbReference>
<evidence type="ECO:0000313" key="1">
    <source>
        <dbReference type="EMBL" id="MBT9145734.1"/>
    </source>
</evidence>
<proteinExistence type="predicted"/>
<sequence>MKRDKLNIGIVTSPFLLKAGVIPLSKLIDILSSFSNNLHVISGNAAVVLSKGDKVHVYLVEHKQEANIFIKILKYVRANLKISYKLAKLSNVDLWFFFIGERPLLIPILAAKLLRKNIIFVSSGSLIKFTGGQKNILKLLRASKSHFSK</sequence>
<gene>
    <name evidence="1" type="ORF">DDT42_01610</name>
</gene>
<protein>
    <submittedName>
        <fullName evidence="1">Uncharacterized protein</fullName>
    </submittedName>
</protein>
<dbReference type="AlphaFoldDB" id="A0A9E2BMK0"/>